<feature type="binding site" evidence="5">
    <location>
        <position position="119"/>
    </location>
    <ligand>
        <name>Mg(2+)</name>
        <dbReference type="ChEBI" id="CHEBI:18420"/>
    </ligand>
</feature>
<dbReference type="CDD" id="cd16841">
    <property type="entry name" value="RraA_family"/>
    <property type="match status" value="1"/>
</dbReference>
<dbReference type="Proteomes" id="UP000198615">
    <property type="component" value="Unassembled WGS sequence"/>
</dbReference>
<dbReference type="RefSeq" id="WP_175474356.1">
    <property type="nucleotide sequence ID" value="NZ_FNBW01000019.1"/>
</dbReference>
<dbReference type="AlphaFoldDB" id="A0A8G2BPB3"/>
<dbReference type="Gene3D" id="3.50.30.40">
    <property type="entry name" value="Ribonuclease E inhibitor RraA/RraA-like"/>
    <property type="match status" value="1"/>
</dbReference>
<dbReference type="InterPro" id="IPR036704">
    <property type="entry name" value="RraA/RraA-like_sf"/>
</dbReference>
<keyword evidence="5" id="KW-0460">Magnesium</keyword>
<dbReference type="PANTHER" id="PTHR33254:SF4">
    <property type="entry name" value="4-HYDROXY-4-METHYL-2-OXOGLUTARATE ALDOLASE 3-RELATED"/>
    <property type="match status" value="1"/>
</dbReference>
<reference evidence="6 7" key="1">
    <citation type="submission" date="2016-10" db="EMBL/GenBank/DDBJ databases">
        <authorList>
            <person name="Varghese N."/>
            <person name="Submissions S."/>
        </authorList>
    </citation>
    <scope>NUCLEOTIDE SEQUENCE [LARGE SCALE GENOMIC DNA]</scope>
    <source>
        <strain evidence="6 7">DSM 18839</strain>
    </source>
</reference>
<comment type="cofactor">
    <cofactor evidence="1">
        <name>a divalent metal cation</name>
        <dbReference type="ChEBI" id="CHEBI:60240"/>
    </cofactor>
</comment>
<accession>A0A8G2BPB3</accession>
<feature type="binding site" evidence="5">
    <location>
        <begin position="96"/>
        <end position="99"/>
    </location>
    <ligand>
        <name>substrate</name>
    </ligand>
</feature>
<comment type="cofactor">
    <cofactor evidence="5">
        <name>Mg(2+)</name>
        <dbReference type="ChEBI" id="CHEBI:18420"/>
    </cofactor>
</comment>
<gene>
    <name evidence="6" type="ORF">SAMN05660686_04643</name>
</gene>
<sequence length="223" mass="22491">MAILRRALSYTPRDAATLERWRAVPPAVAGDSMNRDRCMDATVSPIAEGYTMVGHARTISVMAGDNGAVHAALPLIQPGEILVVTAGGAGEVAIIGEIIAECAKAQGCAGIVLDGAVRDVASLRKLGIPVYAAGATPRGPHKGFGGEIDTPIACGGVVVAPGDLVLGDDDGICVVPRALCDEVLAKGEAHVAKEADMIAKVRSGITTAEIIGVAVPEPTAAAG</sequence>
<feature type="binding site" evidence="5">
    <location>
        <position position="118"/>
    </location>
    <ligand>
        <name>substrate</name>
    </ligand>
</feature>
<dbReference type="PANTHER" id="PTHR33254">
    <property type="entry name" value="4-HYDROXY-4-METHYL-2-OXOGLUTARATE ALDOLASE 3-RELATED"/>
    <property type="match status" value="1"/>
</dbReference>
<keyword evidence="7" id="KW-1185">Reference proteome</keyword>
<name>A0A8G2BPB3_9PROT</name>
<dbReference type="SUPFAM" id="SSF89562">
    <property type="entry name" value="RraA-like"/>
    <property type="match status" value="1"/>
</dbReference>
<evidence type="ECO:0000256" key="1">
    <source>
        <dbReference type="ARBA" id="ARBA00001968"/>
    </source>
</evidence>
<organism evidence="6 7">
    <name type="scientific">Thalassobaculum litoreum DSM 18839</name>
    <dbReference type="NCBI Taxonomy" id="1123362"/>
    <lineage>
        <taxon>Bacteria</taxon>
        <taxon>Pseudomonadati</taxon>
        <taxon>Pseudomonadota</taxon>
        <taxon>Alphaproteobacteria</taxon>
        <taxon>Rhodospirillales</taxon>
        <taxon>Thalassobaculaceae</taxon>
        <taxon>Thalassobaculum</taxon>
    </lineage>
</organism>
<evidence type="ECO:0000256" key="3">
    <source>
        <dbReference type="ARBA" id="ARBA00029596"/>
    </source>
</evidence>
<evidence type="ECO:0000256" key="5">
    <source>
        <dbReference type="PIRSR" id="PIRSR605493-1"/>
    </source>
</evidence>
<keyword evidence="5" id="KW-0479">Metal-binding</keyword>
<dbReference type="EMBL" id="FNBW01000019">
    <property type="protein sequence ID" value="SDG50469.1"/>
    <property type="molecule type" value="Genomic_DNA"/>
</dbReference>
<proteinExistence type="predicted"/>
<evidence type="ECO:0000256" key="4">
    <source>
        <dbReference type="ARBA" id="ARBA00030169"/>
    </source>
</evidence>
<protein>
    <recommendedName>
        <fullName evidence="2">Putative 4-hydroxy-4-methyl-2-oxoglutarate aldolase</fullName>
    </recommendedName>
    <alternativeName>
        <fullName evidence="3">Regulator of ribonuclease activity homolog</fullName>
    </alternativeName>
    <alternativeName>
        <fullName evidence="4">RraA-like protein</fullName>
    </alternativeName>
</protein>
<comment type="caution">
    <text evidence="6">The sequence shown here is derived from an EMBL/GenBank/DDBJ whole genome shotgun (WGS) entry which is preliminary data.</text>
</comment>
<evidence type="ECO:0000313" key="7">
    <source>
        <dbReference type="Proteomes" id="UP000198615"/>
    </source>
</evidence>
<evidence type="ECO:0000256" key="2">
    <source>
        <dbReference type="ARBA" id="ARBA00016549"/>
    </source>
</evidence>
<dbReference type="GO" id="GO:0046872">
    <property type="term" value="F:metal ion binding"/>
    <property type="evidence" value="ECO:0007669"/>
    <property type="project" value="UniProtKB-KW"/>
</dbReference>
<dbReference type="Pfam" id="PF03737">
    <property type="entry name" value="RraA-like"/>
    <property type="match status" value="1"/>
</dbReference>
<evidence type="ECO:0000313" key="6">
    <source>
        <dbReference type="EMBL" id="SDG50469.1"/>
    </source>
</evidence>
<dbReference type="InterPro" id="IPR005493">
    <property type="entry name" value="RraA/RraA-like"/>
</dbReference>